<dbReference type="InterPro" id="IPR002110">
    <property type="entry name" value="Ankyrin_rpt"/>
</dbReference>
<dbReference type="AlphaFoldDB" id="A0A0C1QWB3"/>
<dbReference type="PROSITE" id="PS50297">
    <property type="entry name" value="ANK_REP_REGION"/>
    <property type="match status" value="2"/>
</dbReference>
<feature type="region of interest" description="Disordered" evidence="4">
    <location>
        <begin position="264"/>
        <end position="287"/>
    </location>
</feature>
<dbReference type="Pfam" id="PF12796">
    <property type="entry name" value="Ank_2"/>
    <property type="match status" value="1"/>
</dbReference>
<proteinExistence type="predicted"/>
<evidence type="ECO:0000256" key="1">
    <source>
        <dbReference type="ARBA" id="ARBA00022737"/>
    </source>
</evidence>
<evidence type="ECO:0000256" key="3">
    <source>
        <dbReference type="PROSITE-ProRule" id="PRU00023"/>
    </source>
</evidence>
<dbReference type="SMART" id="SM00248">
    <property type="entry name" value="ANK"/>
    <property type="match status" value="3"/>
</dbReference>
<reference evidence="5 6" key="1">
    <citation type="submission" date="2014-11" db="EMBL/GenBank/DDBJ databases">
        <title>A Rickettsiales Symbiont of Amoebae With Ancient Features.</title>
        <authorList>
            <person name="Schulz F."/>
            <person name="Martijn J."/>
            <person name="Wascher F."/>
            <person name="Kostanjsek R."/>
            <person name="Ettema T.J."/>
            <person name="Horn M."/>
        </authorList>
    </citation>
    <scope>NUCLEOTIDE SEQUENCE [LARGE SCALE GENOMIC DNA]</scope>
    <source>
        <strain evidence="5 6">UWC36</strain>
    </source>
</reference>
<dbReference type="PROSITE" id="PS50088">
    <property type="entry name" value="ANK_REPEAT"/>
    <property type="match status" value="2"/>
</dbReference>
<evidence type="ECO:0000313" key="5">
    <source>
        <dbReference type="EMBL" id="KIE04295.1"/>
    </source>
</evidence>
<dbReference type="InterPro" id="IPR051070">
    <property type="entry name" value="NF-kappa-B_inhibitor"/>
</dbReference>
<protein>
    <submittedName>
        <fullName evidence="5">Uncharacterized protein</fullName>
    </submittedName>
</protein>
<accession>A0A0C1QWB3</accession>
<name>A0A0C1QWB3_9RICK</name>
<dbReference type="GO" id="GO:0071356">
    <property type="term" value="P:cellular response to tumor necrosis factor"/>
    <property type="evidence" value="ECO:0007669"/>
    <property type="project" value="TreeGrafter"/>
</dbReference>
<organism evidence="5 6">
    <name type="scientific">Candidatus Jidaibacter acanthamoebae</name>
    <dbReference type="NCBI Taxonomy" id="86105"/>
    <lineage>
        <taxon>Bacteria</taxon>
        <taxon>Pseudomonadati</taxon>
        <taxon>Pseudomonadota</taxon>
        <taxon>Alphaproteobacteria</taxon>
        <taxon>Rickettsiales</taxon>
        <taxon>Candidatus Midichloriaceae</taxon>
        <taxon>Candidatus Jidaibacter</taxon>
    </lineage>
</organism>
<dbReference type="STRING" id="86105.NF27_IN00360"/>
<keyword evidence="6" id="KW-1185">Reference proteome</keyword>
<dbReference type="PANTHER" id="PTHR46680">
    <property type="entry name" value="NF-KAPPA-B INHIBITOR ALPHA"/>
    <property type="match status" value="1"/>
</dbReference>
<keyword evidence="1" id="KW-0677">Repeat</keyword>
<evidence type="ECO:0000256" key="4">
    <source>
        <dbReference type="SAM" id="MobiDB-lite"/>
    </source>
</evidence>
<evidence type="ECO:0000256" key="2">
    <source>
        <dbReference type="ARBA" id="ARBA00023043"/>
    </source>
</evidence>
<dbReference type="InterPro" id="IPR036770">
    <property type="entry name" value="Ankyrin_rpt-contain_sf"/>
</dbReference>
<gene>
    <name evidence="5" type="ORF">NF27_IN00360</name>
</gene>
<keyword evidence="2 3" id="KW-0040">ANK repeat</keyword>
<sequence length="287" mass="32959">MLKRILYFLECIKMKQNTPRDDYIEILEKENSTIRDFIYFFLINEENKSYINECNSKGYTALHKAVTLDDVTFIDSLLNTGAVVNAGAHDGVTPLHLAVLNNKLDVAKRLIKGGANIFLETNSGEIPLYYAISNQNLPIVKILLEYECIDIDIYNYYLSNALEKAKLEGAEEIAEFLKIRVEDKNLRPLKKAKTDHMQPIIATEEGTWLGECVMSQVNDFEDWNEVIVQQFSLPNDDCEVIIINDSDTEERLIKGSIKRKRGEEQTFAEKLEKERNLPQDEKRGRGT</sequence>
<feature type="repeat" description="ANK" evidence="3">
    <location>
        <begin position="57"/>
        <end position="89"/>
    </location>
</feature>
<dbReference type="GO" id="GO:0005829">
    <property type="term" value="C:cytosol"/>
    <property type="evidence" value="ECO:0007669"/>
    <property type="project" value="TreeGrafter"/>
</dbReference>
<dbReference type="EMBL" id="JSWE01000206">
    <property type="protein sequence ID" value="KIE04295.1"/>
    <property type="molecule type" value="Genomic_DNA"/>
</dbReference>
<dbReference type="Gene3D" id="1.25.40.20">
    <property type="entry name" value="Ankyrin repeat-containing domain"/>
    <property type="match status" value="1"/>
</dbReference>
<comment type="caution">
    <text evidence="5">The sequence shown here is derived from an EMBL/GenBank/DDBJ whole genome shotgun (WGS) entry which is preliminary data.</text>
</comment>
<dbReference type="SUPFAM" id="SSF48403">
    <property type="entry name" value="Ankyrin repeat"/>
    <property type="match status" value="1"/>
</dbReference>
<dbReference type="GO" id="GO:0051059">
    <property type="term" value="F:NF-kappaB binding"/>
    <property type="evidence" value="ECO:0007669"/>
    <property type="project" value="TreeGrafter"/>
</dbReference>
<dbReference type="Pfam" id="PF00023">
    <property type="entry name" value="Ank"/>
    <property type="match status" value="1"/>
</dbReference>
<dbReference type="Proteomes" id="UP000031258">
    <property type="component" value="Unassembled WGS sequence"/>
</dbReference>
<feature type="repeat" description="ANK" evidence="3">
    <location>
        <begin position="90"/>
        <end position="122"/>
    </location>
</feature>
<evidence type="ECO:0000313" key="6">
    <source>
        <dbReference type="Proteomes" id="UP000031258"/>
    </source>
</evidence>
<dbReference type="PANTHER" id="PTHR46680:SF3">
    <property type="entry name" value="NF-KAPPA-B INHIBITOR CACTUS"/>
    <property type="match status" value="1"/>
</dbReference>